<dbReference type="InterPro" id="IPR000198">
    <property type="entry name" value="RhoGAP_dom"/>
</dbReference>
<dbReference type="InterPro" id="IPR001849">
    <property type="entry name" value="PH_domain"/>
</dbReference>
<evidence type="ECO:0000259" key="5">
    <source>
        <dbReference type="PROSITE" id="PS50238"/>
    </source>
</evidence>
<feature type="region of interest" description="Disordered" evidence="3">
    <location>
        <begin position="623"/>
        <end position="662"/>
    </location>
</feature>
<name>A0AA88NTC3_TACVA</name>
<dbReference type="SMART" id="SM00324">
    <property type="entry name" value="RhoGAP"/>
    <property type="match status" value="1"/>
</dbReference>
<feature type="region of interest" description="Disordered" evidence="3">
    <location>
        <begin position="676"/>
        <end position="716"/>
    </location>
</feature>
<dbReference type="PANTHER" id="PTHR23179">
    <property type="entry name" value="T-CELL ACTIVATION RHO GTPASE ACTIVATING PROTEIN-RELATED"/>
    <property type="match status" value="1"/>
</dbReference>
<dbReference type="InterPro" id="IPR008936">
    <property type="entry name" value="Rho_GTPase_activation_prot"/>
</dbReference>
<protein>
    <recommendedName>
        <fullName evidence="8">Rho-GAP domain-containing protein</fullName>
    </recommendedName>
</protein>
<dbReference type="Proteomes" id="UP001187315">
    <property type="component" value="Unassembled WGS sequence"/>
</dbReference>
<dbReference type="PANTHER" id="PTHR23179:SF26">
    <property type="entry name" value="T-CELL ACTIVATION RHO GTPASE-ACTIVATING PROTEIN"/>
    <property type="match status" value="1"/>
</dbReference>
<dbReference type="PROSITE" id="PS50238">
    <property type="entry name" value="RHOGAP"/>
    <property type="match status" value="1"/>
</dbReference>
<feature type="region of interest" description="Disordered" evidence="3">
    <location>
        <begin position="253"/>
        <end position="272"/>
    </location>
</feature>
<feature type="domain" description="Rho-GAP" evidence="5">
    <location>
        <begin position="269"/>
        <end position="454"/>
    </location>
</feature>
<dbReference type="SUPFAM" id="SSF50729">
    <property type="entry name" value="PH domain-like"/>
    <property type="match status" value="1"/>
</dbReference>
<accession>A0AA88NTC3</accession>
<evidence type="ECO:0000256" key="3">
    <source>
        <dbReference type="SAM" id="MobiDB-lite"/>
    </source>
</evidence>
<dbReference type="CDD" id="cd04402">
    <property type="entry name" value="RhoGAP_ARHGAP20"/>
    <property type="match status" value="1"/>
</dbReference>
<dbReference type="InterPro" id="IPR011993">
    <property type="entry name" value="PH-like_dom_sf"/>
</dbReference>
<dbReference type="Gene3D" id="2.30.29.30">
    <property type="entry name" value="Pleckstrin-homology domain (PH domain)/Phosphotyrosine-binding domain (PTB)"/>
    <property type="match status" value="1"/>
</dbReference>
<reference evidence="6" key="1">
    <citation type="submission" date="2023-08" db="EMBL/GenBank/DDBJ databases">
        <title>Pelteobagrus vachellii genome.</title>
        <authorList>
            <person name="Liu H."/>
        </authorList>
    </citation>
    <scope>NUCLEOTIDE SEQUENCE</scope>
    <source>
        <strain evidence="6">PRFRI_2022a</strain>
        <tissue evidence="6">Muscle</tissue>
    </source>
</reference>
<dbReference type="GO" id="GO:0035023">
    <property type="term" value="P:regulation of Rho protein signal transduction"/>
    <property type="evidence" value="ECO:0007669"/>
    <property type="project" value="InterPro"/>
</dbReference>
<dbReference type="GO" id="GO:0007165">
    <property type="term" value="P:signal transduction"/>
    <property type="evidence" value="ECO:0007669"/>
    <property type="project" value="InterPro"/>
</dbReference>
<dbReference type="Pfam" id="PF00620">
    <property type="entry name" value="RhoGAP"/>
    <property type="match status" value="1"/>
</dbReference>
<keyword evidence="2" id="KW-0597">Phosphoprotein</keyword>
<evidence type="ECO:0000313" key="6">
    <source>
        <dbReference type="EMBL" id="KAK2864191.1"/>
    </source>
</evidence>
<evidence type="ECO:0000256" key="2">
    <source>
        <dbReference type="ARBA" id="ARBA00022553"/>
    </source>
</evidence>
<dbReference type="InterPro" id="IPR047886">
    <property type="entry name" value="ARHGAP20-like_RhoGAP"/>
</dbReference>
<dbReference type="SUPFAM" id="SSF48350">
    <property type="entry name" value="GTPase activation domain, GAP"/>
    <property type="match status" value="1"/>
</dbReference>
<dbReference type="AlphaFoldDB" id="A0AA88NTC3"/>
<evidence type="ECO:0008006" key="8">
    <source>
        <dbReference type="Google" id="ProtNLM"/>
    </source>
</evidence>
<evidence type="ECO:0000259" key="4">
    <source>
        <dbReference type="PROSITE" id="PS50003"/>
    </source>
</evidence>
<gene>
    <name evidence="6" type="ORF">Q7C36_003345</name>
</gene>
<dbReference type="EMBL" id="JAVHJS010000003">
    <property type="protein sequence ID" value="KAK2864191.1"/>
    <property type="molecule type" value="Genomic_DNA"/>
</dbReference>
<evidence type="ECO:0000313" key="7">
    <source>
        <dbReference type="Proteomes" id="UP001187315"/>
    </source>
</evidence>
<dbReference type="SMART" id="SM00233">
    <property type="entry name" value="PH"/>
    <property type="match status" value="1"/>
</dbReference>
<keyword evidence="7" id="KW-1185">Reference proteome</keyword>
<dbReference type="Pfam" id="PF22286">
    <property type="entry name" value="RHG20_PH"/>
    <property type="match status" value="1"/>
</dbReference>
<dbReference type="InterPro" id="IPR047887">
    <property type="entry name" value="ARHGAP20_PH"/>
</dbReference>
<dbReference type="Gene3D" id="1.10.555.10">
    <property type="entry name" value="Rho GTPase activation protein"/>
    <property type="match status" value="1"/>
</dbReference>
<comment type="caution">
    <text evidence="6">The sequence shown here is derived from an EMBL/GenBank/DDBJ whole genome shotgun (WGS) entry which is preliminary data.</text>
</comment>
<dbReference type="PROSITE" id="PS50003">
    <property type="entry name" value="PH_DOMAIN"/>
    <property type="match status" value="1"/>
</dbReference>
<keyword evidence="1" id="KW-0343">GTPase activation</keyword>
<evidence type="ECO:0000256" key="1">
    <source>
        <dbReference type="ARBA" id="ARBA00022468"/>
    </source>
</evidence>
<sequence length="842" mass="94485">MRRRSYDEVTNERQQHLRSLARRRRSAPSAVFGKTLGMSWPSIREECVPAIVIDQCPFVLGLSNEDSELILEGTVQLTEGQKTSERHIFLFSDVLVIAKLKSRGSYRLKHRINLEQLWVCEFRSEDDEGCEDEDRCTHVKKTIILAWSVSLCLLTFSSPEVKERWLDTVHRKITEAKKRTATISPPPSVLMKVLSSTTANKALSGGRMEDSLIDLQVNALHDNGNVSSLQGKTESGIAEHDGGKKSLFSKLKRRDTHTGISTKPGHKTSQLFGQTLPGDAKIPKPIVELLMLLWRKGPDTEGVFRRPCNSKNLNAVRDQLDSGVAVDLEALPVTLLVGLLKMFLRELPGSLLVAELYADWIEALENNENEKRYDELRRIVSKLPKANTLLLKHLLCLLYHIIQRTEKNKMDPKNLAICIAPTLLQLSSQPLDVTTVNKVTNLTQFLIENCCQIFGEDILTLLGDPEEELGQTSDTMSSHQRDSAYDSTDGESGEATGQMQQACPHIHVQCSINHSHSSEDIFETFTKPFDRRSSEPAIFSSSGVKDLRFLARSHDDCSSAKEYDEQQLKKQNSDDSFLQGQRTKLQPLLRKTAGSLNLEVPDFIKTCSFSSCSLESTNSNLSENSVFVNSPLPSPSSPRKTQPEGHVSLNMKSKMDTNSRRPFSFKRAKSLGSFSINRASGKKTDSQKEGTFPCGTLQEDSQNEAELPDEPVRRQRPLSAIEVFDHVDKRDPGSPPSYQQALVSGVLPAPPKYRSMTVQDARELGQRSRPISMNDYILDPYNVSQHLDNFNFSDDGIIAPQQSSFRQRAMSESIGCTRIEKHNRRCSQPVFEEVSYAKESYV</sequence>
<feature type="region of interest" description="Disordered" evidence="3">
    <location>
        <begin position="468"/>
        <end position="500"/>
    </location>
</feature>
<dbReference type="GO" id="GO:0005096">
    <property type="term" value="F:GTPase activator activity"/>
    <property type="evidence" value="ECO:0007669"/>
    <property type="project" value="UniProtKB-KW"/>
</dbReference>
<feature type="domain" description="PH" evidence="4">
    <location>
        <begin position="68"/>
        <end position="174"/>
    </location>
</feature>
<proteinExistence type="predicted"/>
<organism evidence="6 7">
    <name type="scientific">Tachysurus vachellii</name>
    <name type="common">Darkbarbel catfish</name>
    <name type="synonym">Pelteobagrus vachellii</name>
    <dbReference type="NCBI Taxonomy" id="175792"/>
    <lineage>
        <taxon>Eukaryota</taxon>
        <taxon>Metazoa</taxon>
        <taxon>Chordata</taxon>
        <taxon>Craniata</taxon>
        <taxon>Vertebrata</taxon>
        <taxon>Euteleostomi</taxon>
        <taxon>Actinopterygii</taxon>
        <taxon>Neopterygii</taxon>
        <taxon>Teleostei</taxon>
        <taxon>Ostariophysi</taxon>
        <taxon>Siluriformes</taxon>
        <taxon>Bagridae</taxon>
        <taxon>Tachysurus</taxon>
    </lineage>
</organism>